<protein>
    <submittedName>
        <fullName evidence="2">Uncharacterized protein</fullName>
    </submittedName>
</protein>
<dbReference type="Proteomes" id="UP000679352">
    <property type="component" value="Chromosome"/>
</dbReference>
<feature type="transmembrane region" description="Helical" evidence="1">
    <location>
        <begin position="162"/>
        <end position="183"/>
    </location>
</feature>
<reference evidence="2" key="1">
    <citation type="submission" date="2021-06" db="EMBL/GenBank/DDBJ databases">
        <title>Direct submission.</title>
        <authorList>
            <person name="Lee C.-S."/>
            <person name="Jin L."/>
        </authorList>
    </citation>
    <scope>NUCLEOTIDE SEQUENCE</scope>
    <source>
        <strain evidence="2">Con5</strain>
    </source>
</reference>
<keyword evidence="1" id="KW-0472">Membrane</keyword>
<dbReference type="EMBL" id="CP076361">
    <property type="protein sequence ID" value="QWK90238.1"/>
    <property type="molecule type" value="Genomic_DNA"/>
</dbReference>
<proteinExistence type="predicted"/>
<accession>A0A975P741</accession>
<keyword evidence="1" id="KW-1133">Transmembrane helix</keyword>
<keyword evidence="3" id="KW-1185">Reference proteome</keyword>
<feature type="transmembrane region" description="Helical" evidence="1">
    <location>
        <begin position="139"/>
        <end position="156"/>
    </location>
</feature>
<dbReference type="AlphaFoldDB" id="A0A975P741"/>
<evidence type="ECO:0000313" key="2">
    <source>
        <dbReference type="EMBL" id="QWK90238.1"/>
    </source>
</evidence>
<evidence type="ECO:0000313" key="3">
    <source>
        <dbReference type="Proteomes" id="UP000679352"/>
    </source>
</evidence>
<keyword evidence="1" id="KW-0812">Transmembrane</keyword>
<organism evidence="2 3">
    <name type="scientific">Gemmobacter fulvus</name>
    <dbReference type="NCBI Taxonomy" id="2840474"/>
    <lineage>
        <taxon>Bacteria</taxon>
        <taxon>Pseudomonadati</taxon>
        <taxon>Pseudomonadota</taxon>
        <taxon>Alphaproteobacteria</taxon>
        <taxon>Rhodobacterales</taxon>
        <taxon>Paracoccaceae</taxon>
        <taxon>Gemmobacter</taxon>
    </lineage>
</organism>
<dbReference type="KEGG" id="gfu:KM031_15670"/>
<sequence length="204" mass="22949">MTEHQALARIDAVPLTLTGGRSLQDWLAHETALGPEGARRAIIEYRRFLALALTAPRDAPAMPPPLVQQVWQRHRDDGAAYHAFCSALDCGYFHHNVSRWQITRAEAYRQTRARYHAAFGALSQFWWPHPALLAIRTRLTVVWIVLAIGCVFFGVVDRIESVWAVLAIYGVVAALLLAGRFLPLRFREYEGPRGSVAMRHDGPV</sequence>
<name>A0A975P741_9RHOB</name>
<evidence type="ECO:0000256" key="1">
    <source>
        <dbReference type="SAM" id="Phobius"/>
    </source>
</evidence>
<gene>
    <name evidence="2" type="ORF">KM031_15670</name>
</gene>
<dbReference type="RefSeq" id="WP_215504515.1">
    <property type="nucleotide sequence ID" value="NZ_CP076361.1"/>
</dbReference>